<sequence length="293" mass="32852">MGHCAAPDAYTKRFDDALVDVQRKFQCIDDTLLHNESVEAAFWHAYEMSTDGGTNLVSDEMVEFFKRWGLRSRSPTVPQHAPERGEQISSPACHWSPAKRQATASSKELFTREDGGNIPEPGTTARSNYRVDRHWQQALHHREVTMAQSRGEVEERQGPARTLTAGTKVWVQNQTSGVWDRSGVIVEVRPHRQYTVRLDGSGRVSLRNRRHLRVRKSSPSLAQDGAQPATPTPAPPPNLIPSPPCSQPPPTCPQRMTQCPRYLADYIVPSPPLVAQCISVLVCEIATYKDIYY</sequence>
<feature type="region of interest" description="Disordered" evidence="1">
    <location>
        <begin position="213"/>
        <end position="252"/>
    </location>
</feature>
<name>A0AAE1GB16_PETCI</name>
<protein>
    <submittedName>
        <fullName evidence="2">Uncharacterized protein</fullName>
    </submittedName>
</protein>
<dbReference type="PANTHER" id="PTHR33244:SF3">
    <property type="entry name" value="PEPTIDASE A2 DOMAIN-CONTAINING PROTEIN"/>
    <property type="match status" value="1"/>
</dbReference>
<dbReference type="AlphaFoldDB" id="A0AAE1GB16"/>
<keyword evidence="3" id="KW-1185">Reference proteome</keyword>
<organism evidence="2 3">
    <name type="scientific">Petrolisthes cinctipes</name>
    <name type="common">Flat porcelain crab</name>
    <dbReference type="NCBI Taxonomy" id="88211"/>
    <lineage>
        <taxon>Eukaryota</taxon>
        <taxon>Metazoa</taxon>
        <taxon>Ecdysozoa</taxon>
        <taxon>Arthropoda</taxon>
        <taxon>Crustacea</taxon>
        <taxon>Multicrustacea</taxon>
        <taxon>Malacostraca</taxon>
        <taxon>Eumalacostraca</taxon>
        <taxon>Eucarida</taxon>
        <taxon>Decapoda</taxon>
        <taxon>Pleocyemata</taxon>
        <taxon>Anomura</taxon>
        <taxon>Galatheoidea</taxon>
        <taxon>Porcellanidae</taxon>
        <taxon>Petrolisthes</taxon>
    </lineage>
</organism>
<proteinExistence type="predicted"/>
<dbReference type="PANTHER" id="PTHR33244">
    <property type="entry name" value="INTEGRASE CATALYTIC DOMAIN-CONTAINING PROTEIN-RELATED"/>
    <property type="match status" value="1"/>
</dbReference>
<feature type="region of interest" description="Disordered" evidence="1">
    <location>
        <begin position="73"/>
        <end position="129"/>
    </location>
</feature>
<feature type="compositionally biased region" description="Pro residues" evidence="1">
    <location>
        <begin position="230"/>
        <end position="252"/>
    </location>
</feature>
<dbReference type="EMBL" id="JAWQEG010000542">
    <property type="protein sequence ID" value="KAK3888626.1"/>
    <property type="molecule type" value="Genomic_DNA"/>
</dbReference>
<evidence type="ECO:0000313" key="3">
    <source>
        <dbReference type="Proteomes" id="UP001286313"/>
    </source>
</evidence>
<evidence type="ECO:0000256" key="1">
    <source>
        <dbReference type="SAM" id="MobiDB-lite"/>
    </source>
</evidence>
<gene>
    <name evidence="2" type="ORF">Pcinc_007351</name>
</gene>
<comment type="caution">
    <text evidence="2">The sequence shown here is derived from an EMBL/GenBank/DDBJ whole genome shotgun (WGS) entry which is preliminary data.</text>
</comment>
<reference evidence="2" key="1">
    <citation type="submission" date="2023-10" db="EMBL/GenBank/DDBJ databases">
        <title>Genome assemblies of two species of porcelain crab, Petrolisthes cinctipes and Petrolisthes manimaculis (Anomura: Porcellanidae).</title>
        <authorList>
            <person name="Angst P."/>
        </authorList>
    </citation>
    <scope>NUCLEOTIDE SEQUENCE</scope>
    <source>
        <strain evidence="2">PB745_01</strain>
        <tissue evidence="2">Gill</tissue>
    </source>
</reference>
<accession>A0AAE1GB16</accession>
<evidence type="ECO:0000313" key="2">
    <source>
        <dbReference type="EMBL" id="KAK3888626.1"/>
    </source>
</evidence>
<dbReference type="Proteomes" id="UP001286313">
    <property type="component" value="Unassembled WGS sequence"/>
</dbReference>